<sequence>MPFRRRNRSVDLSKKEGPEFDYWLKSNISGGFKDWYRTEEIDREKWLQKLSAQILDSKPTPRS</sequence>
<dbReference type="EMBL" id="AYXT01000001">
    <property type="protein sequence ID" value="ETF04640.1"/>
    <property type="molecule type" value="Genomic_DNA"/>
</dbReference>
<evidence type="ECO:0000313" key="1">
    <source>
        <dbReference type="EMBL" id="ETF04640.1"/>
    </source>
</evidence>
<organism evidence="1 2">
    <name type="scientific">Advenella kashmirensis W13003</name>
    <dbReference type="NCBI Taxonomy" id="1424334"/>
    <lineage>
        <taxon>Bacteria</taxon>
        <taxon>Pseudomonadati</taxon>
        <taxon>Pseudomonadota</taxon>
        <taxon>Betaproteobacteria</taxon>
        <taxon>Burkholderiales</taxon>
        <taxon>Alcaligenaceae</taxon>
    </lineage>
</organism>
<proteinExistence type="predicted"/>
<keyword evidence="2" id="KW-1185">Reference proteome</keyword>
<dbReference type="AlphaFoldDB" id="V8QZA2"/>
<protein>
    <submittedName>
        <fullName evidence="1">Uncharacterized protein</fullName>
    </submittedName>
</protein>
<evidence type="ECO:0000313" key="2">
    <source>
        <dbReference type="Proteomes" id="UP000018733"/>
    </source>
</evidence>
<accession>V8QZA2</accession>
<reference evidence="1 2" key="1">
    <citation type="journal article" date="2014" name="Genome Announc.">
        <title>Draft Genome Sequence of Advenella kashmirensis Strain W13003, a Polycyclic Aromatic Hydrocarbon-Degrading Bacterium.</title>
        <authorList>
            <person name="Wang X."/>
            <person name="Jin D."/>
            <person name="Zhou L."/>
            <person name="Wu L."/>
            <person name="An W."/>
            <person name="Zhao L."/>
        </authorList>
    </citation>
    <scope>NUCLEOTIDE SEQUENCE [LARGE SCALE GENOMIC DNA]</scope>
    <source>
        <strain evidence="1 2">W13003</strain>
    </source>
</reference>
<gene>
    <name evidence="1" type="ORF">W822_01170</name>
</gene>
<dbReference type="Proteomes" id="UP000018733">
    <property type="component" value="Unassembled WGS sequence"/>
</dbReference>
<comment type="caution">
    <text evidence="1">The sequence shown here is derived from an EMBL/GenBank/DDBJ whole genome shotgun (WGS) entry which is preliminary data.</text>
</comment>
<dbReference type="HOGENOM" id="CLU_2968991_0_0_4"/>
<name>V8QZA2_9BURK</name>